<keyword evidence="4" id="KW-0520">NAD</keyword>
<dbReference type="InterPro" id="IPR036420">
    <property type="entry name" value="BRCT_dom_sf"/>
</dbReference>
<evidence type="ECO:0000256" key="2">
    <source>
        <dbReference type="ARBA" id="ARBA00022598"/>
    </source>
</evidence>
<organism evidence="7">
    <name type="scientific">viral metagenome</name>
    <dbReference type="NCBI Taxonomy" id="1070528"/>
    <lineage>
        <taxon>unclassified sequences</taxon>
        <taxon>metagenomes</taxon>
        <taxon>organismal metagenomes</taxon>
    </lineage>
</organism>
<keyword evidence="3" id="KW-0235">DNA replication</keyword>
<dbReference type="SMART" id="SM00532">
    <property type="entry name" value="LIGANc"/>
    <property type="match status" value="1"/>
</dbReference>
<dbReference type="Gene3D" id="2.40.50.140">
    <property type="entry name" value="Nucleic acid-binding proteins"/>
    <property type="match status" value="1"/>
</dbReference>
<evidence type="ECO:0000256" key="1">
    <source>
        <dbReference type="ARBA" id="ARBA00012722"/>
    </source>
</evidence>
<evidence type="ECO:0000256" key="5">
    <source>
        <dbReference type="ARBA" id="ARBA00034005"/>
    </source>
</evidence>
<dbReference type="InterPro" id="IPR013839">
    <property type="entry name" value="DNAligase_adenylation"/>
</dbReference>
<dbReference type="Pfam" id="PF00533">
    <property type="entry name" value="BRCT"/>
    <property type="match status" value="1"/>
</dbReference>
<dbReference type="SMART" id="SM00292">
    <property type="entry name" value="BRCT"/>
    <property type="match status" value="1"/>
</dbReference>
<sequence>MAQPPVQLDLTPYRTMDEAQFRQVLKYLDDQYHNGNAVVADHTYDDLIDLYEDRFGEYSEIGAPARGEKVPLPYFLGSLRKVKSPEGLALWSRQFPGPYVIEDKVDGATWLYEIKNGRRRLFTRGGGTEGLDISHLIDAVPSLPKLGFDVAVRGEAVIPKEAFARVGQGFVNARNMVAGIGNRKESFDPQIVKEIHFIAYQVMDSKETPETQILQLKAVGFEVPWAVTAPTVTTPELDALLEQRREQAPYEIDGLVVYQNRPNLSYTPDEKKPRYAVAYKGLSPTAEVTVKDVEWNASKDRLLIPVVIYEAVFLSGGNLQRASASHANFIIDNKIGPGARIKISRRGTTIPHVEEVITPASQPSLPNPQVTGPYTYNGKDLVLTQDNPQVLAARIEHFVDTLDIRGLGPGRIANLVDAGVRDVHTLLSLSPQQLAQVLGPNLGPQIYEELKKKTQNVSLTKLMDASNIFPNIGTRRAELVVEALPNILQLAGHPQLAQTIQQIPGFNMLAFDFAESLPLFVQWLQQHPMITYQDPARPQLFQRNPGYMTLQGQTIVFSGFRDKDLEEQIKSRGGKVTTSVSRNTSMVVVANLGDMTRKPRRAQELGIPIVQRDEFVRRFLTQ</sequence>
<dbReference type="Gene3D" id="3.30.470.30">
    <property type="entry name" value="DNA ligase/mRNA capping enzyme"/>
    <property type="match status" value="1"/>
</dbReference>
<protein>
    <recommendedName>
        <fullName evidence="1">DNA ligase (NAD(+))</fullName>
        <ecNumber evidence="1">6.5.1.2</ecNumber>
    </recommendedName>
</protein>
<dbReference type="Pfam" id="PF01653">
    <property type="entry name" value="DNA_ligase_aden"/>
    <property type="match status" value="1"/>
</dbReference>
<dbReference type="InterPro" id="IPR013840">
    <property type="entry name" value="DNAligase_N"/>
</dbReference>
<dbReference type="EC" id="6.5.1.2" evidence="1"/>
<comment type="catalytic activity">
    <reaction evidence="5">
        <text>NAD(+) + (deoxyribonucleotide)n-3'-hydroxyl + 5'-phospho-(deoxyribonucleotide)m = (deoxyribonucleotide)n+m + AMP + beta-nicotinamide D-nucleotide.</text>
        <dbReference type="EC" id="6.5.1.2"/>
    </reaction>
</comment>
<dbReference type="InterPro" id="IPR001357">
    <property type="entry name" value="BRCT_dom"/>
</dbReference>
<proteinExistence type="predicted"/>
<dbReference type="InterPro" id="IPR012340">
    <property type="entry name" value="NA-bd_OB-fold"/>
</dbReference>
<dbReference type="SUPFAM" id="SSF52113">
    <property type="entry name" value="BRCT domain"/>
    <property type="match status" value="1"/>
</dbReference>
<reference evidence="7" key="1">
    <citation type="journal article" date="2020" name="Nature">
        <title>Giant virus diversity and host interactions through global metagenomics.</title>
        <authorList>
            <person name="Schulz F."/>
            <person name="Roux S."/>
            <person name="Paez-Espino D."/>
            <person name="Jungbluth S."/>
            <person name="Walsh D.A."/>
            <person name="Denef V.J."/>
            <person name="McMahon K.D."/>
            <person name="Konstantinidis K.T."/>
            <person name="Eloe-Fadrosh E.A."/>
            <person name="Kyrpides N.C."/>
            <person name="Woyke T."/>
        </authorList>
    </citation>
    <scope>NUCLEOTIDE SEQUENCE</scope>
    <source>
        <strain evidence="7">GVMAG-M-3300025572-1</strain>
    </source>
</reference>
<dbReference type="GO" id="GO:0003911">
    <property type="term" value="F:DNA ligase (NAD+) activity"/>
    <property type="evidence" value="ECO:0007669"/>
    <property type="project" value="InterPro"/>
</dbReference>
<dbReference type="Gene3D" id="3.40.50.10190">
    <property type="entry name" value="BRCT domain"/>
    <property type="match status" value="1"/>
</dbReference>
<dbReference type="PROSITE" id="PS50172">
    <property type="entry name" value="BRCT"/>
    <property type="match status" value="1"/>
</dbReference>
<dbReference type="EMBL" id="MN740283">
    <property type="protein sequence ID" value="QHT97756.1"/>
    <property type="molecule type" value="Genomic_DNA"/>
</dbReference>
<dbReference type="SUPFAM" id="SSF50249">
    <property type="entry name" value="Nucleic acid-binding proteins"/>
    <property type="match status" value="1"/>
</dbReference>
<name>A0A6C0IZ86_9ZZZZ</name>
<evidence type="ECO:0000259" key="6">
    <source>
        <dbReference type="PROSITE" id="PS50172"/>
    </source>
</evidence>
<evidence type="ECO:0000256" key="3">
    <source>
        <dbReference type="ARBA" id="ARBA00022705"/>
    </source>
</evidence>
<dbReference type="SUPFAM" id="SSF56091">
    <property type="entry name" value="DNA ligase/mRNA capping enzyme, catalytic domain"/>
    <property type="match status" value="1"/>
</dbReference>
<accession>A0A6C0IZ86</accession>
<evidence type="ECO:0000256" key="4">
    <source>
        <dbReference type="ARBA" id="ARBA00023027"/>
    </source>
</evidence>
<feature type="domain" description="BRCT" evidence="6">
    <location>
        <begin position="545"/>
        <end position="622"/>
    </location>
</feature>
<dbReference type="CDD" id="cd17748">
    <property type="entry name" value="BRCT_DNA_ligase_like"/>
    <property type="match status" value="1"/>
</dbReference>
<keyword evidence="2" id="KW-0436">Ligase</keyword>
<dbReference type="AlphaFoldDB" id="A0A6C0IZ86"/>
<evidence type="ECO:0000313" key="7">
    <source>
        <dbReference type="EMBL" id="QHT97756.1"/>
    </source>
</evidence>